<dbReference type="InterPro" id="IPR042378">
    <property type="entry name" value="IDD"/>
</dbReference>
<keyword evidence="2" id="KW-0812">Transmembrane</keyword>
<dbReference type="SMART" id="SM00214">
    <property type="entry name" value="VWC"/>
    <property type="match status" value="1"/>
</dbReference>
<protein>
    <recommendedName>
        <fullName evidence="3">VWFC domain-containing protein</fullName>
    </recommendedName>
</protein>
<keyword evidence="2" id="KW-0472">Membrane</keyword>
<dbReference type="Pfam" id="PF23334">
    <property type="entry name" value="VWC2L_2nd"/>
    <property type="match status" value="1"/>
</dbReference>
<dbReference type="GO" id="GO:0016020">
    <property type="term" value="C:membrane"/>
    <property type="evidence" value="ECO:0007669"/>
    <property type="project" value="TreeGrafter"/>
</dbReference>
<keyword evidence="5" id="KW-1185">Reference proteome</keyword>
<dbReference type="PANTHER" id="PTHR15256:SF6">
    <property type="entry name" value="INTEGRAL MEMBRANE PROTEIN DGCR2_IDD"/>
    <property type="match status" value="1"/>
</dbReference>
<feature type="compositionally biased region" description="Polar residues" evidence="1">
    <location>
        <begin position="449"/>
        <end position="460"/>
    </location>
</feature>
<evidence type="ECO:0000259" key="3">
    <source>
        <dbReference type="PROSITE" id="PS50184"/>
    </source>
</evidence>
<evidence type="ECO:0000256" key="2">
    <source>
        <dbReference type="SAM" id="Phobius"/>
    </source>
</evidence>
<accession>A0AA88XJQ2</accession>
<proteinExistence type="predicted"/>
<dbReference type="SUPFAM" id="SSF57603">
    <property type="entry name" value="FnI-like domain"/>
    <property type="match status" value="1"/>
</dbReference>
<reference evidence="4" key="1">
    <citation type="submission" date="2019-08" db="EMBL/GenBank/DDBJ databases">
        <title>The improved chromosome-level genome for the pearl oyster Pinctada fucata martensii using PacBio sequencing and Hi-C.</title>
        <authorList>
            <person name="Zheng Z."/>
        </authorList>
    </citation>
    <scope>NUCLEOTIDE SEQUENCE</scope>
    <source>
        <strain evidence="4">ZZ-2019</strain>
        <tissue evidence="4">Adductor muscle</tissue>
    </source>
</reference>
<name>A0AA88XJQ2_PINIB</name>
<dbReference type="PROSITE" id="PS50184">
    <property type="entry name" value="VWFC_2"/>
    <property type="match status" value="1"/>
</dbReference>
<sequence>MEDLRSVLVTTNFGINNEINCQDQKGKEAISSLECTDGNGKVIKHGDEFFPKKEDPCLKCTCQDGQMVMCRSVSCSPPKTCKDPVPIPGKCCEFNCKDGDGFVFQEEGVTPNITGPGDSNVENTDGGNDSITTLGLRLVASTVTSFLVLALLLFMIHRLRQKRLLVAMRRYRNNRQRERLDEMDADSFSPEFLGIRCPPYEDPPPPYSPPKPEHIHQDAPPPYEVIDSQNNNNTTVTQGGGNLCSGANSYSPQHSNLTSTNLILASDSGTNQNPPNLDVLNNNDIDDEVAIIMTRGGEPTVRYTNSCHPADHRLPNRYINNCDVQTGAPHADLTLPQGRSRRSHGRNRSEPRNSSRNNSRGHLMSYFPRHMDYDMWDESSTATSLSEYHTCRPSRRRSYLDNYSRTFDNSLPPYLSLHLDLDDTSTEASSNVTGYNPVCHHRYGSLPVNSSFSGQSTHTRNSSHDGSREVHRNNVAENPGLICDSENFKSSQDNDEEFNVSVSNMSSSYRRPCNPENPAAVNALENDSVLALEDRNRKLEQIFDSQKLRILRLSKLLQNPSG</sequence>
<organism evidence="4 5">
    <name type="scientific">Pinctada imbricata</name>
    <name type="common">Atlantic pearl-oyster</name>
    <name type="synonym">Pinctada martensii</name>
    <dbReference type="NCBI Taxonomy" id="66713"/>
    <lineage>
        <taxon>Eukaryota</taxon>
        <taxon>Metazoa</taxon>
        <taxon>Spiralia</taxon>
        <taxon>Lophotrochozoa</taxon>
        <taxon>Mollusca</taxon>
        <taxon>Bivalvia</taxon>
        <taxon>Autobranchia</taxon>
        <taxon>Pteriomorphia</taxon>
        <taxon>Pterioida</taxon>
        <taxon>Pterioidea</taxon>
        <taxon>Pteriidae</taxon>
        <taxon>Pinctada</taxon>
    </lineage>
</organism>
<feature type="region of interest" description="Disordered" evidence="1">
    <location>
        <begin position="321"/>
        <end position="363"/>
    </location>
</feature>
<comment type="caution">
    <text evidence="4">The sequence shown here is derived from an EMBL/GenBank/DDBJ whole genome shotgun (WGS) entry which is preliminary data.</text>
</comment>
<dbReference type="PANTHER" id="PTHR15256">
    <property type="entry name" value="INTEGRAL MEMBRANE PROTEIN DGCR2/IDD"/>
    <property type="match status" value="1"/>
</dbReference>
<evidence type="ECO:0000313" key="4">
    <source>
        <dbReference type="EMBL" id="KAK3084161.1"/>
    </source>
</evidence>
<dbReference type="Gene3D" id="6.20.200.20">
    <property type="match status" value="1"/>
</dbReference>
<dbReference type="AlphaFoldDB" id="A0AA88XJQ2"/>
<feature type="transmembrane region" description="Helical" evidence="2">
    <location>
        <begin position="134"/>
        <end position="156"/>
    </location>
</feature>
<evidence type="ECO:0000256" key="1">
    <source>
        <dbReference type="SAM" id="MobiDB-lite"/>
    </source>
</evidence>
<feature type="domain" description="VWFC" evidence="3">
    <location>
        <begin position="35"/>
        <end position="97"/>
    </location>
</feature>
<dbReference type="EMBL" id="VSWD01000013">
    <property type="protein sequence ID" value="KAK3084161.1"/>
    <property type="molecule type" value="Genomic_DNA"/>
</dbReference>
<dbReference type="Proteomes" id="UP001186944">
    <property type="component" value="Unassembled WGS sequence"/>
</dbReference>
<evidence type="ECO:0000313" key="5">
    <source>
        <dbReference type="Proteomes" id="UP001186944"/>
    </source>
</evidence>
<feature type="region of interest" description="Disordered" evidence="1">
    <location>
        <begin position="449"/>
        <end position="470"/>
    </location>
</feature>
<dbReference type="InterPro" id="IPR001007">
    <property type="entry name" value="VWF_dom"/>
</dbReference>
<keyword evidence="2" id="KW-1133">Transmembrane helix</keyword>
<gene>
    <name evidence="4" type="ORF">FSP39_009242</name>
</gene>